<dbReference type="GO" id="GO:0003676">
    <property type="term" value="F:nucleic acid binding"/>
    <property type="evidence" value="ECO:0007669"/>
    <property type="project" value="InterPro"/>
</dbReference>
<evidence type="ECO:0000313" key="1">
    <source>
        <dbReference type="EMBL" id="RPA96309.1"/>
    </source>
</evidence>
<reference evidence="1 2" key="1">
    <citation type="journal article" date="2018" name="Nat. Ecol. Evol.">
        <title>Pezizomycetes genomes reveal the molecular basis of ectomycorrhizal truffle lifestyle.</title>
        <authorList>
            <person name="Murat C."/>
            <person name="Payen T."/>
            <person name="Noel B."/>
            <person name="Kuo A."/>
            <person name="Morin E."/>
            <person name="Chen J."/>
            <person name="Kohler A."/>
            <person name="Krizsan K."/>
            <person name="Balestrini R."/>
            <person name="Da Silva C."/>
            <person name="Montanini B."/>
            <person name="Hainaut M."/>
            <person name="Levati E."/>
            <person name="Barry K.W."/>
            <person name="Belfiori B."/>
            <person name="Cichocki N."/>
            <person name="Clum A."/>
            <person name="Dockter R.B."/>
            <person name="Fauchery L."/>
            <person name="Guy J."/>
            <person name="Iotti M."/>
            <person name="Le Tacon F."/>
            <person name="Lindquist E.A."/>
            <person name="Lipzen A."/>
            <person name="Malagnac F."/>
            <person name="Mello A."/>
            <person name="Molinier V."/>
            <person name="Miyauchi S."/>
            <person name="Poulain J."/>
            <person name="Riccioni C."/>
            <person name="Rubini A."/>
            <person name="Sitrit Y."/>
            <person name="Splivallo R."/>
            <person name="Traeger S."/>
            <person name="Wang M."/>
            <person name="Zifcakova L."/>
            <person name="Wipf D."/>
            <person name="Zambonelli A."/>
            <person name="Paolocci F."/>
            <person name="Nowrousian M."/>
            <person name="Ottonello S."/>
            <person name="Baldrian P."/>
            <person name="Spatafora J.W."/>
            <person name="Henrissat B."/>
            <person name="Nagy L.G."/>
            <person name="Aury J.M."/>
            <person name="Wincker P."/>
            <person name="Grigoriev I.V."/>
            <person name="Bonfante P."/>
            <person name="Martin F.M."/>
        </authorList>
    </citation>
    <scope>NUCLEOTIDE SEQUENCE [LARGE SCALE GENOMIC DNA]</scope>
    <source>
        <strain evidence="1 2">120613-1</strain>
    </source>
</reference>
<dbReference type="Proteomes" id="UP000276215">
    <property type="component" value="Unassembled WGS sequence"/>
</dbReference>
<protein>
    <recommendedName>
        <fullName evidence="3">RNase H type-1 domain-containing protein</fullName>
    </recommendedName>
</protein>
<dbReference type="EMBL" id="ML120415">
    <property type="protein sequence ID" value="RPA96309.1"/>
    <property type="molecule type" value="Genomic_DNA"/>
</dbReference>
<gene>
    <name evidence="1" type="ORF">L873DRAFT_1845436</name>
</gene>
<accession>A0A3N4JDG8</accession>
<evidence type="ECO:0008006" key="3">
    <source>
        <dbReference type="Google" id="ProtNLM"/>
    </source>
</evidence>
<sequence length="103" mass="10906">MSFITISPDKETALAEYFGLRESPSLGHRLSVYTDGSKTAGGTGAAWALFDSGASDGALGLPAPDTWNIVEVEPFAILRALRQLGDMGAADAMIIWCWVTGRS</sequence>
<dbReference type="InterPro" id="IPR036397">
    <property type="entry name" value="RNaseH_sf"/>
</dbReference>
<name>A0A3N4JDG8_9PEZI</name>
<evidence type="ECO:0000313" key="2">
    <source>
        <dbReference type="Proteomes" id="UP000276215"/>
    </source>
</evidence>
<organism evidence="1 2">
    <name type="scientific">Choiromyces venosus 120613-1</name>
    <dbReference type="NCBI Taxonomy" id="1336337"/>
    <lineage>
        <taxon>Eukaryota</taxon>
        <taxon>Fungi</taxon>
        <taxon>Dikarya</taxon>
        <taxon>Ascomycota</taxon>
        <taxon>Pezizomycotina</taxon>
        <taxon>Pezizomycetes</taxon>
        <taxon>Pezizales</taxon>
        <taxon>Tuberaceae</taxon>
        <taxon>Choiromyces</taxon>
    </lineage>
</organism>
<dbReference type="Gene3D" id="3.30.420.10">
    <property type="entry name" value="Ribonuclease H-like superfamily/Ribonuclease H"/>
    <property type="match status" value="1"/>
</dbReference>
<keyword evidence="2" id="KW-1185">Reference proteome</keyword>
<proteinExistence type="predicted"/>
<dbReference type="OrthoDB" id="411871at2759"/>
<dbReference type="AlphaFoldDB" id="A0A3N4JDG8"/>